<dbReference type="AlphaFoldDB" id="A0A659P697"/>
<dbReference type="InterPro" id="IPR036188">
    <property type="entry name" value="FAD/NAD-bd_sf"/>
</dbReference>
<keyword evidence="8" id="KW-0560">Oxidoreductase</keyword>
<dbReference type="PANTHER" id="PTHR13847:SF283">
    <property type="entry name" value="TRNA 5-METHYLAMINOMETHYL-2-THIOURIDINE BIOSYNTHESIS BIFUNCTIONAL PROTEIN MNMC"/>
    <property type="match status" value="1"/>
</dbReference>
<dbReference type="InterPro" id="IPR029063">
    <property type="entry name" value="SAM-dependent_MTases_sf"/>
</dbReference>
<dbReference type="GO" id="GO:0032259">
    <property type="term" value="P:methylation"/>
    <property type="evidence" value="ECO:0007669"/>
    <property type="project" value="UniProtKB-KW"/>
</dbReference>
<dbReference type="SUPFAM" id="SSF51905">
    <property type="entry name" value="FAD/NAD(P)-binding domain"/>
    <property type="match status" value="1"/>
</dbReference>
<keyword evidence="4 12" id="KW-0808">Transferase</keyword>
<evidence type="ECO:0000256" key="5">
    <source>
        <dbReference type="ARBA" id="ARBA00022691"/>
    </source>
</evidence>
<proteinExistence type="predicted"/>
<feature type="domain" description="MnmC-like methyltransferase" evidence="11">
    <location>
        <begin position="138"/>
        <end position="259"/>
    </location>
</feature>
<dbReference type="GO" id="GO:0016645">
    <property type="term" value="F:oxidoreductase activity, acting on the CH-NH group of donors"/>
    <property type="evidence" value="ECO:0007669"/>
    <property type="project" value="InterPro"/>
</dbReference>
<protein>
    <submittedName>
        <fullName evidence="12">Bifunctional tRNA (5-methylaminomethyl-2-thiouridine)(34)-methyltransferase MnmD/FAD-dependent 5-carboxymethylaminomethyl-2-thiouridine(34) oxidoreductase MnmC</fullName>
    </submittedName>
</protein>
<keyword evidence="2 12" id="KW-0489">Methyltransferase</keyword>
<evidence type="ECO:0000256" key="7">
    <source>
        <dbReference type="ARBA" id="ARBA00022827"/>
    </source>
</evidence>
<dbReference type="Pfam" id="PF01266">
    <property type="entry name" value="DAO"/>
    <property type="match status" value="1"/>
</dbReference>
<dbReference type="InterPro" id="IPR008471">
    <property type="entry name" value="MnmC-like_methylTransf"/>
</dbReference>
<keyword evidence="1" id="KW-0963">Cytoplasm</keyword>
<dbReference type="GO" id="GO:0004808">
    <property type="term" value="F:tRNA (5-methylaminomethyl-2-thiouridylate)(34)-methyltransferase activity"/>
    <property type="evidence" value="ECO:0007669"/>
    <property type="project" value="InterPro"/>
</dbReference>
<dbReference type="GO" id="GO:0005737">
    <property type="term" value="C:cytoplasm"/>
    <property type="evidence" value="ECO:0007669"/>
    <property type="project" value="TreeGrafter"/>
</dbReference>
<organism evidence="12 13">
    <name type="scientific">Salmonella enterica subsp. enterica serovar Wilhelmsburg</name>
    <dbReference type="NCBI Taxonomy" id="1960126"/>
    <lineage>
        <taxon>Bacteria</taxon>
        <taxon>Pseudomonadati</taxon>
        <taxon>Pseudomonadota</taxon>
        <taxon>Gammaproteobacteria</taxon>
        <taxon>Enterobacterales</taxon>
        <taxon>Enterobacteriaceae</taxon>
        <taxon>Salmonella</taxon>
    </lineage>
</organism>
<keyword evidence="3" id="KW-0285">Flavoprotein</keyword>
<reference evidence="12 13" key="1">
    <citation type="submission" date="2018-03" db="EMBL/GenBank/DDBJ databases">
        <title>Non-Typhoidal Salmonella genome sequencing and assembly.</title>
        <authorList>
            <person name="Matchawe C."/>
        </authorList>
    </citation>
    <scope>NUCLEOTIDE SEQUENCE [LARGE SCALE GENOMIC DNA]</scope>
    <source>
        <strain evidence="12 13">34ev</strain>
    </source>
</reference>
<keyword evidence="6" id="KW-0819">tRNA processing</keyword>
<dbReference type="Gene3D" id="3.40.50.150">
    <property type="entry name" value="Vaccinia Virus protein VP39"/>
    <property type="match status" value="1"/>
</dbReference>
<evidence type="ECO:0000256" key="2">
    <source>
        <dbReference type="ARBA" id="ARBA00022603"/>
    </source>
</evidence>
<dbReference type="FunFam" id="3.40.50.150:FF:000107">
    <property type="entry name" value="tRNA 5-methylaminomethyl-2-thiouridine biosynthesis bifunctional protein MnmC"/>
    <property type="match status" value="1"/>
</dbReference>
<name>A0A659P697_SALET</name>
<dbReference type="InterPro" id="IPR006076">
    <property type="entry name" value="FAD-dep_OxRdtase"/>
</dbReference>
<evidence type="ECO:0000256" key="9">
    <source>
        <dbReference type="ARBA" id="ARBA00023268"/>
    </source>
</evidence>
<dbReference type="Gene3D" id="3.30.9.10">
    <property type="entry name" value="D-Amino Acid Oxidase, subunit A, domain 2"/>
    <property type="match status" value="1"/>
</dbReference>
<dbReference type="NCBIfam" id="NF033855">
    <property type="entry name" value="tRNA_MNMC2"/>
    <property type="match status" value="1"/>
</dbReference>
<sequence>MRRQAHIVKIAIPPVRRVTYVKQYAIQPATLEFNAEGTPVSRDFDDVYFSNDNGLEETRYVFLGGNRLAERFPVHSHPLFIVAESGFGTGLNFLTLWQAFDGFRSAHPQATLQRLHFISFEKFPLTRDDLALAHQHWPELAPWAEQLQAQWPLPLPGCHRLLLDRGRVTLDLWFGDINELTDQLDATLNQTVDAWFLDGFSPAKNPEMWNDALYAQLARLSGPGTTLATFTSAGVVRRGLGAAGFKIRRTLGFGKKWEMPPGEFIGTEQPAGKPWYSRPTRPKGPREALVIGGGMAGCASAASLAARGWQVTLIERHAGLAEEASGNPQGVLYLKLSAHGTALSRLIISGFGHTRRLIQRLQKGEQWSDCGVLQLGFDDAEIQRQAKLADAFPATLLHPLDKPAAESIAGLGLPAGGRYYPEGGWVHPPALCRHLAQHPNIRVLTG</sequence>
<dbReference type="PANTHER" id="PTHR13847">
    <property type="entry name" value="SARCOSINE DEHYDROGENASE-RELATED"/>
    <property type="match status" value="1"/>
</dbReference>
<evidence type="ECO:0000259" key="11">
    <source>
        <dbReference type="Pfam" id="PF05430"/>
    </source>
</evidence>
<keyword evidence="7" id="KW-0274">FAD</keyword>
<keyword evidence="5" id="KW-0949">S-adenosyl-L-methionine</keyword>
<keyword evidence="9" id="KW-0511">Multifunctional enzyme</keyword>
<evidence type="ECO:0000313" key="13">
    <source>
        <dbReference type="Proteomes" id="UP000297538"/>
    </source>
</evidence>
<evidence type="ECO:0000313" key="12">
    <source>
        <dbReference type="EMBL" id="TGC65765.1"/>
    </source>
</evidence>
<evidence type="ECO:0000256" key="3">
    <source>
        <dbReference type="ARBA" id="ARBA00022630"/>
    </source>
</evidence>
<evidence type="ECO:0000256" key="4">
    <source>
        <dbReference type="ARBA" id="ARBA00022679"/>
    </source>
</evidence>
<evidence type="ECO:0000256" key="6">
    <source>
        <dbReference type="ARBA" id="ARBA00022694"/>
    </source>
</evidence>
<evidence type="ECO:0000256" key="1">
    <source>
        <dbReference type="ARBA" id="ARBA00022490"/>
    </source>
</evidence>
<dbReference type="EMBL" id="PYKC01000135">
    <property type="protein sequence ID" value="TGC65765.1"/>
    <property type="molecule type" value="Genomic_DNA"/>
</dbReference>
<feature type="domain" description="FAD dependent oxidoreductase" evidence="10">
    <location>
        <begin position="288"/>
        <end position="437"/>
    </location>
</feature>
<dbReference type="InterPro" id="IPR047785">
    <property type="entry name" value="tRNA_MNMC2"/>
</dbReference>
<dbReference type="NCBIfam" id="NF002481">
    <property type="entry name" value="PRK01747.1-2"/>
    <property type="match status" value="1"/>
</dbReference>
<evidence type="ECO:0000259" key="10">
    <source>
        <dbReference type="Pfam" id="PF01266"/>
    </source>
</evidence>
<dbReference type="Proteomes" id="UP000297538">
    <property type="component" value="Unassembled WGS sequence"/>
</dbReference>
<accession>A0A659P697</accession>
<dbReference type="Gene3D" id="3.50.50.60">
    <property type="entry name" value="FAD/NAD(P)-binding domain"/>
    <property type="match status" value="1"/>
</dbReference>
<feature type="non-terminal residue" evidence="12">
    <location>
        <position position="446"/>
    </location>
</feature>
<gene>
    <name evidence="12" type="ORF">C9F00_20935</name>
</gene>
<evidence type="ECO:0000256" key="8">
    <source>
        <dbReference type="ARBA" id="ARBA00023002"/>
    </source>
</evidence>
<dbReference type="Pfam" id="PF05430">
    <property type="entry name" value="Methyltransf_30"/>
    <property type="match status" value="1"/>
</dbReference>
<comment type="caution">
    <text evidence="12">The sequence shown here is derived from an EMBL/GenBank/DDBJ whole genome shotgun (WGS) entry which is preliminary data.</text>
</comment>
<dbReference type="GO" id="GO:0002098">
    <property type="term" value="P:tRNA wobble uridine modification"/>
    <property type="evidence" value="ECO:0007669"/>
    <property type="project" value="TreeGrafter"/>
</dbReference>